<feature type="compositionally biased region" description="Low complexity" evidence="2">
    <location>
        <begin position="1047"/>
        <end position="1060"/>
    </location>
</feature>
<evidence type="ECO:0000313" key="4">
    <source>
        <dbReference type="Proteomes" id="UP000243797"/>
    </source>
</evidence>
<proteinExistence type="predicted"/>
<name>A0A2K1QN40_9PEZI</name>
<feature type="compositionally biased region" description="Polar residues" evidence="2">
    <location>
        <begin position="50"/>
        <end position="60"/>
    </location>
</feature>
<keyword evidence="1" id="KW-0175">Coiled coil</keyword>
<feature type="compositionally biased region" description="Polar residues" evidence="2">
    <location>
        <begin position="468"/>
        <end position="487"/>
    </location>
</feature>
<feature type="region of interest" description="Disordered" evidence="2">
    <location>
        <begin position="597"/>
        <end position="742"/>
    </location>
</feature>
<feature type="region of interest" description="Disordered" evidence="2">
    <location>
        <begin position="184"/>
        <end position="391"/>
    </location>
</feature>
<dbReference type="Proteomes" id="UP000243797">
    <property type="component" value="Unassembled WGS sequence"/>
</dbReference>
<comment type="caution">
    <text evidence="3">The sequence shown here is derived from an EMBL/GenBank/DDBJ whole genome shotgun (WGS) entry which is preliminary data.</text>
</comment>
<dbReference type="STRING" id="2082308.A0A2K1QN40"/>
<feature type="region of interest" description="Disordered" evidence="2">
    <location>
        <begin position="49"/>
        <end position="68"/>
    </location>
</feature>
<dbReference type="CDD" id="cd00024">
    <property type="entry name" value="CD_CSD"/>
    <property type="match status" value="1"/>
</dbReference>
<organism evidence="3 4">
    <name type="scientific">Sphaceloma murrayae</name>
    <dbReference type="NCBI Taxonomy" id="2082308"/>
    <lineage>
        <taxon>Eukaryota</taxon>
        <taxon>Fungi</taxon>
        <taxon>Dikarya</taxon>
        <taxon>Ascomycota</taxon>
        <taxon>Pezizomycotina</taxon>
        <taxon>Dothideomycetes</taxon>
        <taxon>Dothideomycetidae</taxon>
        <taxon>Myriangiales</taxon>
        <taxon>Elsinoaceae</taxon>
        <taxon>Sphaceloma</taxon>
    </lineage>
</organism>
<feature type="region of interest" description="Disordered" evidence="2">
    <location>
        <begin position="1332"/>
        <end position="1381"/>
    </location>
</feature>
<dbReference type="InParanoid" id="A0A2K1QN40"/>
<dbReference type="Pfam" id="PF11496">
    <property type="entry name" value="HDA2-3"/>
    <property type="match status" value="1"/>
</dbReference>
<dbReference type="OrthoDB" id="3647690at2759"/>
<feature type="compositionally biased region" description="Basic and acidic residues" evidence="2">
    <location>
        <begin position="1332"/>
        <end position="1347"/>
    </location>
</feature>
<feature type="compositionally biased region" description="Low complexity" evidence="2">
    <location>
        <begin position="344"/>
        <end position="359"/>
    </location>
</feature>
<dbReference type="InterPro" id="IPR038609">
    <property type="entry name" value="HDA1_su2/3_sf"/>
</dbReference>
<sequence>MPAKRKRTYEASTSKKRRKQEDHIELGDPGVFEVDEILEERAGSYKISWAPNSVTGQPYSPTWEKKSNVNREAIEDWEEKKRQRPRQSVSLTPKQGKGRPPKRRSGVDSAKESSPATPIPRASRRIIQSSPSIGTQLSQAALGTLKSSVEETQTPSQRTQGSLPESFPTPQHQPFEITVTHLRQSQQDQYSFHDSSPTFPSSQVITGTAPQLEQGSSSQDHISQRFFDAAAAPDLTQKHSQFENADTTGSGNNTTTTANNTSSDIKPSTFEDDSIQPVTGYSQGQLASQSYVPPTQTDSKTSHSGTTQSNDNVVLPDQVEDISDWSASSPGRPPRSNRYQEVRSSVSQETESASSSVSANGDHIQSGAVQPDEPAQVSSKSSSNEESARSVPLGTHISETFEERDFASQPLSSALEPTASKVIALSLGSQSFDETDILQRPIGRQGISLQRTLPSSIDPAILPVTRSSDSVQLQDSTYQQDRPNQARISRERDPFSHTLQQAFSQRPSQRSRRSTPKAAQRASARLGSPFHDSRESAQNLRTFESIRNSRTSSDFRTQISAQPPRPQAVRHGEENYLDTLQRNIRSNGQHSVLLDISSGSLPQPPSQWPETFHSAPPRPTTPSDLPATPTRIMSSRSPRSAPSNPSVTIQDIKEAGGPITPAQRSIGMTTRSSANRAGSPALARDARSPSVVPPAEVVPMPTKEENSTSERYLTLVPEKPQDAKRKKKVLPSGIVDEPPADLHMPTAQLSNEHADVAMETSSNASISTEFAVPLFFLGHQRDNYKQTVVWHRGFLEEYLVRLHPETSSLHDKARELLAKLHQVTLHPDLLNEESFTQVQTRPEVKAQWDKDISAKFRFLNYLLTDLASQNVHIVIDVEQGRLLDILDNFLTGLNIDHVKAGQGRFEETSALRVTLLPKHIPAKSISKADLVIGFEGSKVLIEEGRKDLRMSESGNIAPLLYLVIPKSVEHVERYVQSEPYKSMSALRRLAILVENVGILRNEAGYRQIHDQDSQNCAASISKWLLDGHNGAEWPVDELPDVDIVDSTTESQATTASESTQPAPHSSGAKRSRDASPSPQAKKARIDPNPTEIPSTINPASLSLSAITDSADRNVVAASEYISELESLRQTHEVREAALESEVHALSKRLSEHITALEDLQYRHEDQRAQLIKIREERDEAHTSAAAAAARLAGRDEVINKLKGERDGYRAQLDEAKAALHSHVVPEIAEVEKLKSRVEELEREKGKMEARIENARKDAEYVRGLYQEASGKAAALAEEKSDLESSVEDLERRAGSAAAAARAASKDKAGQILRAEVKRLKLELGDREKVLNRKDEEIARLKEKERGRMGTRGGSVPRSPGRLGSPMRLEPPRSSGVGSRAQ</sequence>
<feature type="compositionally biased region" description="Low complexity" evidence="2">
    <location>
        <begin position="689"/>
        <end position="701"/>
    </location>
</feature>
<protein>
    <submittedName>
        <fullName evidence="3">HDA1 complex subunit 3</fullName>
    </submittedName>
</protein>
<feature type="region of interest" description="Disordered" evidence="2">
    <location>
        <begin position="1"/>
        <end position="30"/>
    </location>
</feature>
<feature type="compositionally biased region" description="Polar residues" evidence="2">
    <location>
        <begin position="184"/>
        <end position="221"/>
    </location>
</feature>
<feature type="region of interest" description="Disordered" evidence="2">
    <location>
        <begin position="1047"/>
        <end position="1097"/>
    </location>
</feature>
<feature type="region of interest" description="Disordered" evidence="2">
    <location>
        <begin position="468"/>
        <end position="571"/>
    </location>
</feature>
<feature type="region of interest" description="Disordered" evidence="2">
    <location>
        <begin position="74"/>
        <end position="172"/>
    </location>
</feature>
<gene>
    <name evidence="3" type="ORF">CAC42_270</name>
</gene>
<evidence type="ECO:0000256" key="1">
    <source>
        <dbReference type="SAM" id="Coils"/>
    </source>
</evidence>
<dbReference type="Gene3D" id="3.40.50.12360">
    <property type="match status" value="1"/>
</dbReference>
<keyword evidence="4" id="KW-1185">Reference proteome</keyword>
<feature type="coiled-coil region" evidence="1">
    <location>
        <begin position="1121"/>
        <end position="1292"/>
    </location>
</feature>
<feature type="compositionally biased region" description="Polar residues" evidence="2">
    <location>
        <begin position="126"/>
        <end position="172"/>
    </location>
</feature>
<dbReference type="GO" id="GO:0070823">
    <property type="term" value="C:HDA1 complex"/>
    <property type="evidence" value="ECO:0007669"/>
    <property type="project" value="InterPro"/>
</dbReference>
<dbReference type="InterPro" id="IPR021006">
    <property type="entry name" value="Hda2/3"/>
</dbReference>
<feature type="compositionally biased region" description="Polar residues" evidence="2">
    <location>
        <begin position="536"/>
        <end position="561"/>
    </location>
</feature>
<feature type="compositionally biased region" description="Polar residues" evidence="2">
    <location>
        <begin position="662"/>
        <end position="676"/>
    </location>
</feature>
<feature type="compositionally biased region" description="Polar residues" evidence="2">
    <location>
        <begin position="276"/>
        <end position="312"/>
    </location>
</feature>
<dbReference type="EMBL" id="NKHZ01000057">
    <property type="protein sequence ID" value="PNS16536.1"/>
    <property type="molecule type" value="Genomic_DNA"/>
</dbReference>
<feature type="compositionally biased region" description="Low complexity" evidence="2">
    <location>
        <begin position="244"/>
        <end position="264"/>
    </location>
</feature>
<evidence type="ECO:0000256" key="2">
    <source>
        <dbReference type="SAM" id="MobiDB-lite"/>
    </source>
</evidence>
<reference evidence="3 4" key="1">
    <citation type="submission" date="2017-06" db="EMBL/GenBank/DDBJ databases">
        <title>Draft genome sequence of a variant of Elsinoe murrayae.</title>
        <authorList>
            <person name="Cheng Q."/>
        </authorList>
    </citation>
    <scope>NUCLEOTIDE SEQUENCE [LARGE SCALE GENOMIC DNA]</scope>
    <source>
        <strain evidence="3 4">CQ-2017a</strain>
    </source>
</reference>
<accession>A0A2K1QN40</accession>
<evidence type="ECO:0000313" key="3">
    <source>
        <dbReference type="EMBL" id="PNS16536.1"/>
    </source>
</evidence>
<feature type="compositionally biased region" description="Low complexity" evidence="2">
    <location>
        <begin position="634"/>
        <end position="646"/>
    </location>
</feature>